<dbReference type="RefSeq" id="WP_336405068.1">
    <property type="nucleotide sequence ID" value="NZ_JBAPLU010000015.1"/>
</dbReference>
<reference evidence="1 2" key="1">
    <citation type="submission" date="2024-03" db="EMBL/GenBank/DDBJ databases">
        <title>Draft genome sequence of Klenkia sp. LSe6-5.</title>
        <authorList>
            <person name="Duangmal K."/>
            <person name="Chantavorakit T."/>
        </authorList>
    </citation>
    <scope>NUCLEOTIDE SEQUENCE [LARGE SCALE GENOMIC DNA]</scope>
    <source>
        <strain evidence="1 2">LSe6-5</strain>
    </source>
</reference>
<dbReference type="EMBL" id="JBAPLU010000015">
    <property type="protein sequence ID" value="MEI4272943.1"/>
    <property type="molecule type" value="Genomic_DNA"/>
</dbReference>
<gene>
    <name evidence="1" type="ORF">TEK04_14540</name>
</gene>
<accession>A0ABU8DYN7</accession>
<sequence>MRPSLLGVWTADELEVALIRTACGDPDLEPALQLVIDEGPGMFALLSAGLLRVQPDVDDLGGGLWAEIEWSDIDDAVITRGLRATPPQLAALRTAAARTGLLPGA</sequence>
<name>A0ABU8DYN7_9ACTN</name>
<keyword evidence="2" id="KW-1185">Reference proteome</keyword>
<dbReference type="Proteomes" id="UP001361570">
    <property type="component" value="Unassembled WGS sequence"/>
</dbReference>
<evidence type="ECO:0000313" key="2">
    <source>
        <dbReference type="Proteomes" id="UP001361570"/>
    </source>
</evidence>
<comment type="caution">
    <text evidence="1">The sequence shown here is derived from an EMBL/GenBank/DDBJ whole genome shotgun (WGS) entry which is preliminary data.</text>
</comment>
<evidence type="ECO:0000313" key="1">
    <source>
        <dbReference type="EMBL" id="MEI4272943.1"/>
    </source>
</evidence>
<proteinExistence type="predicted"/>
<organism evidence="1 2">
    <name type="scientific">Klenkia sesuvii</name>
    <dbReference type="NCBI Taxonomy" id="3103137"/>
    <lineage>
        <taxon>Bacteria</taxon>
        <taxon>Bacillati</taxon>
        <taxon>Actinomycetota</taxon>
        <taxon>Actinomycetes</taxon>
        <taxon>Geodermatophilales</taxon>
        <taxon>Geodermatophilaceae</taxon>
        <taxon>Klenkia</taxon>
    </lineage>
</organism>
<protein>
    <submittedName>
        <fullName evidence="1">Uncharacterized protein</fullName>
    </submittedName>
</protein>